<dbReference type="GO" id="GO:0005737">
    <property type="term" value="C:cytoplasm"/>
    <property type="evidence" value="ECO:0007669"/>
    <property type="project" value="TreeGrafter"/>
</dbReference>
<dbReference type="OrthoDB" id="1708823at2759"/>
<dbReference type="STRING" id="50376.A0A517L378"/>
<dbReference type="PANTHER" id="PTHR10953:SF162">
    <property type="entry name" value="SUMO-ACTIVATING ENZYME SUBUNIT 1"/>
    <property type="match status" value="1"/>
</dbReference>
<dbReference type="GO" id="GO:0031510">
    <property type="term" value="C:SUMO activating enzyme complex"/>
    <property type="evidence" value="ECO:0007669"/>
    <property type="project" value="TreeGrafter"/>
</dbReference>
<dbReference type="AlphaFoldDB" id="A0A517L378"/>
<dbReference type="InterPro" id="IPR045886">
    <property type="entry name" value="ThiF/MoeB/HesA"/>
</dbReference>
<dbReference type="GO" id="GO:0016925">
    <property type="term" value="P:protein sumoylation"/>
    <property type="evidence" value="ECO:0007669"/>
    <property type="project" value="TreeGrafter"/>
</dbReference>
<proteinExistence type="predicted"/>
<keyword evidence="3" id="KW-1185">Reference proteome</keyword>
<dbReference type="InterPro" id="IPR035985">
    <property type="entry name" value="Ubiquitin-activating_enz"/>
</dbReference>
<sequence length="458" mass="50673">MENNGVQNAAVETAQAVPQAEAISADEIALYDRQIRLWGVQAQENIRKANILLIRVKALANEVAKNLVLAGIGKLTIIDHEVVTEDDLAAQFFIQEADVGRNRAEAAAPEMRKLNPRVEITVDTSDVRDKPDLAGFFAPFDIIIATDLDFPTTSTLNAASRMKEKAFYAGGAHGMYGYIFADLISHTFQIERKKSNVPTRIGPECTTRSIISTTTKRENGELKEVVVKKELYTPLLLANSSPLPSEILNRNRLLKQVTPLLSCLRALWDFEKELGRAPTHSHTDLQAFTTKATEKHRELQLPMETLRSEFLRSFLQNIGSEMSPVTAFLGAHLAQDVINVLGAREQPIQNFVMFDGEEFQAPVYSLHPIFDDGLDAVVNGVSVVPAAQVVTVGGPSNAMVIGDWQHGEKIPGYGLFFSEMFQDTHDSSSFTLGTQVNFFAERFGVDIIAMIRKFVIVL</sequence>
<dbReference type="GO" id="GO:0019948">
    <property type="term" value="F:SUMO activating enzyme activity"/>
    <property type="evidence" value="ECO:0007669"/>
    <property type="project" value="TreeGrafter"/>
</dbReference>
<dbReference type="Pfam" id="PF00899">
    <property type="entry name" value="ThiF"/>
    <property type="match status" value="1"/>
</dbReference>
<reference evidence="2 3" key="1">
    <citation type="submission" date="2019-07" db="EMBL/GenBank/DDBJ databases">
        <title>Finished genome of Venturia effusa.</title>
        <authorList>
            <person name="Young C.A."/>
            <person name="Cox M.P."/>
            <person name="Ganley A.R.D."/>
            <person name="David W.J."/>
        </authorList>
    </citation>
    <scope>NUCLEOTIDE SEQUENCE [LARGE SCALE GENOMIC DNA]</scope>
    <source>
        <strain evidence="3">albino</strain>
    </source>
</reference>
<evidence type="ECO:0000259" key="1">
    <source>
        <dbReference type="Pfam" id="PF00899"/>
    </source>
</evidence>
<protein>
    <recommendedName>
        <fullName evidence="1">THIF-type NAD/FAD binding fold domain-containing protein</fullName>
    </recommendedName>
</protein>
<feature type="domain" description="THIF-type NAD/FAD binding fold" evidence="1">
    <location>
        <begin position="31"/>
        <end position="360"/>
    </location>
</feature>
<dbReference type="Gene3D" id="3.40.50.720">
    <property type="entry name" value="NAD(P)-binding Rossmann-like Domain"/>
    <property type="match status" value="1"/>
</dbReference>
<dbReference type="EMBL" id="CP042188">
    <property type="protein sequence ID" value="QDS70076.1"/>
    <property type="molecule type" value="Genomic_DNA"/>
</dbReference>
<name>A0A517L378_9PEZI</name>
<dbReference type="PANTHER" id="PTHR10953">
    <property type="entry name" value="UBIQUITIN-ACTIVATING ENZYME E1"/>
    <property type="match status" value="1"/>
</dbReference>
<evidence type="ECO:0000313" key="2">
    <source>
        <dbReference type="EMBL" id="QDS70076.1"/>
    </source>
</evidence>
<organism evidence="2 3">
    <name type="scientific">Venturia effusa</name>
    <dbReference type="NCBI Taxonomy" id="50376"/>
    <lineage>
        <taxon>Eukaryota</taxon>
        <taxon>Fungi</taxon>
        <taxon>Dikarya</taxon>
        <taxon>Ascomycota</taxon>
        <taxon>Pezizomycotina</taxon>
        <taxon>Dothideomycetes</taxon>
        <taxon>Pleosporomycetidae</taxon>
        <taxon>Venturiales</taxon>
        <taxon>Venturiaceae</taxon>
        <taxon>Venturia</taxon>
    </lineage>
</organism>
<accession>A0A517L378</accession>
<dbReference type="InterPro" id="IPR000594">
    <property type="entry name" value="ThiF_NAD_FAD-bd"/>
</dbReference>
<evidence type="ECO:0000313" key="3">
    <source>
        <dbReference type="Proteomes" id="UP000316270"/>
    </source>
</evidence>
<gene>
    <name evidence="2" type="ORF">FKW77_004725</name>
</gene>
<dbReference type="SUPFAM" id="SSF69572">
    <property type="entry name" value="Activating enzymes of the ubiquitin-like proteins"/>
    <property type="match status" value="1"/>
</dbReference>
<dbReference type="Proteomes" id="UP000316270">
    <property type="component" value="Chromosome 4"/>
</dbReference>